<proteinExistence type="predicted"/>
<dbReference type="EMBL" id="JARAKH010000003">
    <property type="protein sequence ID" value="KAK8405457.1"/>
    <property type="molecule type" value="Genomic_DNA"/>
</dbReference>
<feature type="compositionally biased region" description="Basic residues" evidence="1">
    <location>
        <begin position="513"/>
        <end position="526"/>
    </location>
</feature>
<evidence type="ECO:0000313" key="2">
    <source>
        <dbReference type="EMBL" id="KAK8405457.1"/>
    </source>
</evidence>
<evidence type="ECO:0000256" key="1">
    <source>
        <dbReference type="SAM" id="MobiDB-lite"/>
    </source>
</evidence>
<gene>
    <name evidence="2" type="ORF">O3P69_001793</name>
</gene>
<dbReference type="Proteomes" id="UP001487740">
    <property type="component" value="Unassembled WGS sequence"/>
</dbReference>
<sequence>MRYFPKKRRSSLSELMLREYGVPCPAWTSMQVFRYLAFGPRRKWVKIFQTRQNSLLELSGDLLWLTIADRPNVSHNVMKRILGTGQLMTLYTSSLFPRLKETEIYEIPDPVYRSSIAQEEYQPVLIGLRKGSVLTRHNLDTGRVYDMVNLGPSPTNTLAINYVADVLVIKSPRLFLASQSEHFFRFHVFQLHPFKHLVTFDIESGVFPSKEHRQEFGKLRNAEIHDGLLLVMTEKNFNLIYDAEKIIQDCVATQREVNKVLEVRPVSKVSQAPRLLFSTYAHLDILGLGGCPWTYIRALSDSVVEVRDMGSGELLGNGRVTWSDGGDQIAPDFLMFHPDDSSRVIHVRTQEIRILGIHLRNGNRVLEEEFIYPEKRKSSERGDGTRYSRSGRLTKPKFKLDDSLNRALSFNVETDMRVLVILEARRDGDKFNSTMLEKLVFYDSFSYELLHQMDINVLVEGDIETNRLSVSIDRDVLNIVSHKGSQHTVLSFRLKEYFSKDEDNEENVEGKGVLKKNSNHNFKTRKTLPVSDSDDGRGERRTIQRGQTKRKQRIRSGNNRMRSKRRSLRKSPLSESEDSSDWTP</sequence>
<dbReference type="InterPro" id="IPR031620">
    <property type="entry name" value="DCAF17"/>
</dbReference>
<name>A0AAW0V3L6_SCYPA</name>
<dbReference type="Pfam" id="PF15802">
    <property type="entry name" value="DCAF17"/>
    <property type="match status" value="1"/>
</dbReference>
<dbReference type="AlphaFoldDB" id="A0AAW0V3L6"/>
<dbReference type="PANTHER" id="PTHR14815:SF2">
    <property type="entry name" value="DDB1- AND CUL4-ASSOCIATED FACTOR 17"/>
    <property type="match status" value="1"/>
</dbReference>
<keyword evidence="3" id="KW-1185">Reference proteome</keyword>
<dbReference type="GO" id="GO:0016567">
    <property type="term" value="P:protein ubiquitination"/>
    <property type="evidence" value="ECO:0007669"/>
    <property type="project" value="InterPro"/>
</dbReference>
<organism evidence="2 3">
    <name type="scientific">Scylla paramamosain</name>
    <name type="common">Mud crab</name>
    <dbReference type="NCBI Taxonomy" id="85552"/>
    <lineage>
        <taxon>Eukaryota</taxon>
        <taxon>Metazoa</taxon>
        <taxon>Ecdysozoa</taxon>
        <taxon>Arthropoda</taxon>
        <taxon>Crustacea</taxon>
        <taxon>Multicrustacea</taxon>
        <taxon>Malacostraca</taxon>
        <taxon>Eumalacostraca</taxon>
        <taxon>Eucarida</taxon>
        <taxon>Decapoda</taxon>
        <taxon>Pleocyemata</taxon>
        <taxon>Brachyura</taxon>
        <taxon>Eubrachyura</taxon>
        <taxon>Portunoidea</taxon>
        <taxon>Portunidae</taxon>
        <taxon>Portuninae</taxon>
        <taxon>Scylla</taxon>
    </lineage>
</organism>
<dbReference type="GO" id="GO:0080008">
    <property type="term" value="C:Cul4-RING E3 ubiquitin ligase complex"/>
    <property type="evidence" value="ECO:0007669"/>
    <property type="project" value="TreeGrafter"/>
</dbReference>
<evidence type="ECO:0000313" key="3">
    <source>
        <dbReference type="Proteomes" id="UP001487740"/>
    </source>
</evidence>
<protein>
    <submittedName>
        <fullName evidence="2">Uncharacterized protein</fullName>
    </submittedName>
</protein>
<feature type="compositionally biased region" description="Acidic residues" evidence="1">
    <location>
        <begin position="575"/>
        <end position="584"/>
    </location>
</feature>
<reference evidence="2 3" key="1">
    <citation type="submission" date="2023-03" db="EMBL/GenBank/DDBJ databases">
        <title>High-quality genome of Scylla paramamosain provides insights in environmental adaptation.</title>
        <authorList>
            <person name="Zhang L."/>
        </authorList>
    </citation>
    <scope>NUCLEOTIDE SEQUENCE [LARGE SCALE GENOMIC DNA]</scope>
    <source>
        <strain evidence="2">LZ_2023a</strain>
        <tissue evidence="2">Muscle</tissue>
    </source>
</reference>
<feature type="region of interest" description="Disordered" evidence="1">
    <location>
        <begin position="505"/>
        <end position="584"/>
    </location>
</feature>
<dbReference type="PANTHER" id="PTHR14815">
    <property type="entry name" value="DDB1- AND CUL4-ASSOCIATED FACTOR 17"/>
    <property type="match status" value="1"/>
</dbReference>
<comment type="caution">
    <text evidence="2">The sequence shown here is derived from an EMBL/GenBank/DDBJ whole genome shotgun (WGS) entry which is preliminary data.</text>
</comment>
<accession>A0AAW0V3L6</accession>